<evidence type="ECO:0000313" key="3">
    <source>
        <dbReference type="Proteomes" id="UP000498740"/>
    </source>
</evidence>
<gene>
    <name evidence="2" type="ORF">Smic_87480</name>
</gene>
<evidence type="ECO:0000256" key="1">
    <source>
        <dbReference type="SAM" id="MobiDB-lite"/>
    </source>
</evidence>
<dbReference type="Proteomes" id="UP000498740">
    <property type="component" value="Unassembled WGS sequence"/>
</dbReference>
<dbReference type="EMBL" id="BLWD01000005">
    <property type="protein sequence ID" value="GFN10192.1"/>
    <property type="molecule type" value="Genomic_DNA"/>
</dbReference>
<comment type="caution">
    <text evidence="2">The sequence shown here is derived from an EMBL/GenBank/DDBJ whole genome shotgun (WGS) entry which is preliminary data.</text>
</comment>
<accession>A0A7J0D626</accession>
<organism evidence="2 3">
    <name type="scientific">Streptomyces microflavus</name>
    <name type="common">Streptomyces lipmanii</name>
    <dbReference type="NCBI Taxonomy" id="1919"/>
    <lineage>
        <taxon>Bacteria</taxon>
        <taxon>Bacillati</taxon>
        <taxon>Actinomycetota</taxon>
        <taxon>Actinomycetes</taxon>
        <taxon>Kitasatosporales</taxon>
        <taxon>Streptomycetaceae</taxon>
        <taxon>Streptomyces</taxon>
    </lineage>
</organism>
<evidence type="ECO:0000313" key="2">
    <source>
        <dbReference type="EMBL" id="GFN10192.1"/>
    </source>
</evidence>
<name>A0A7J0D626_STRMI</name>
<feature type="region of interest" description="Disordered" evidence="1">
    <location>
        <begin position="299"/>
        <end position="323"/>
    </location>
</feature>
<protein>
    <submittedName>
        <fullName evidence="2">Uncharacterized protein</fullName>
    </submittedName>
</protein>
<proteinExistence type="predicted"/>
<sequence length="323" mass="34380">MHHKPDSPLTGLLLFLWLQVRKGLVDKEQAEELGGLCREHPVPPTPAGRVGALPDRVPLGHQSLQRGPQVRGLTGRPAPPCAAPQRALVARTPVSAQGTRVTTSARYRFLLVVVAPGVTTQQTDPVPVEQIAGETRAVDLVVAYVVGGVDLVVAARLQGDEFARGYMLQQLDGMLGQAVMADPGFSFRRRAVMLPAGIGWLSTVPMAADVAAVVWALAGDGGEGPWRQMTMEDRATALAVFTAARGIAAWGTDGLLARPPGRDAHGRLSRVARQNAGPTFLLRPPLSGTAAELTTAAQNTRTPGTHHAVRRTHHAPTPLTMRW</sequence>
<dbReference type="AlphaFoldDB" id="A0A7J0D626"/>
<reference evidence="2 3" key="1">
    <citation type="submission" date="2020-05" db="EMBL/GenBank/DDBJ databases">
        <title>Whole genome shotgun sequence of Streptomyces microflavus NBRC 13062.</title>
        <authorList>
            <person name="Komaki H."/>
            <person name="Tamura T."/>
        </authorList>
    </citation>
    <scope>NUCLEOTIDE SEQUENCE [LARGE SCALE GENOMIC DNA]</scope>
    <source>
        <strain evidence="2 3">NBRC 13062</strain>
    </source>
</reference>